<dbReference type="InterPro" id="IPR052587">
    <property type="entry name" value="TELO2-interacting_protein_1"/>
</dbReference>
<dbReference type="OrthoDB" id="49511at2759"/>
<feature type="compositionally biased region" description="Acidic residues" evidence="1">
    <location>
        <begin position="780"/>
        <end position="790"/>
    </location>
</feature>
<dbReference type="Pfam" id="PF21547">
    <property type="entry name" value="TTI1"/>
    <property type="match status" value="1"/>
</dbReference>
<comment type="caution">
    <text evidence="3">The sequence shown here is derived from an EMBL/GenBank/DDBJ whole genome shotgun (WGS) entry which is preliminary data.</text>
</comment>
<feature type="region of interest" description="Disordered" evidence="1">
    <location>
        <begin position="777"/>
        <end position="813"/>
    </location>
</feature>
<organism evidence="3 4">
    <name type="scientific">Coemansia erecta</name>
    <dbReference type="NCBI Taxonomy" id="147472"/>
    <lineage>
        <taxon>Eukaryota</taxon>
        <taxon>Fungi</taxon>
        <taxon>Fungi incertae sedis</taxon>
        <taxon>Zoopagomycota</taxon>
        <taxon>Kickxellomycotina</taxon>
        <taxon>Kickxellomycetes</taxon>
        <taxon>Kickxellales</taxon>
        <taxon>Kickxellaceae</taxon>
        <taxon>Coemansia</taxon>
    </lineage>
</organism>
<dbReference type="Proteomes" id="UP001149813">
    <property type="component" value="Unassembled WGS sequence"/>
</dbReference>
<name>A0A9W7Y4Z9_9FUNG</name>
<dbReference type="InterPro" id="IPR057567">
    <property type="entry name" value="TPR_TTI1_C"/>
</dbReference>
<dbReference type="InterPro" id="IPR049362">
    <property type="entry name" value="TTI1_rpt"/>
</dbReference>
<dbReference type="Pfam" id="PF24181">
    <property type="entry name" value="TPR_TTI1_C"/>
    <property type="match status" value="1"/>
</dbReference>
<dbReference type="PANTHER" id="PTHR18460:SF3">
    <property type="entry name" value="TELO2-INTERACTING PROTEIN 1 HOMOLOG"/>
    <property type="match status" value="1"/>
</dbReference>
<feature type="domain" description="TTI1 C-terminal TPR" evidence="2">
    <location>
        <begin position="766"/>
        <end position="994"/>
    </location>
</feature>
<evidence type="ECO:0000313" key="4">
    <source>
        <dbReference type="Proteomes" id="UP001149813"/>
    </source>
</evidence>
<gene>
    <name evidence="3" type="ORF">LPJ53_001643</name>
</gene>
<dbReference type="InterPro" id="IPR016024">
    <property type="entry name" value="ARM-type_fold"/>
</dbReference>
<dbReference type="SUPFAM" id="SSF48371">
    <property type="entry name" value="ARM repeat"/>
    <property type="match status" value="1"/>
</dbReference>
<dbReference type="GO" id="GO:0005737">
    <property type="term" value="C:cytoplasm"/>
    <property type="evidence" value="ECO:0007669"/>
    <property type="project" value="TreeGrafter"/>
</dbReference>
<evidence type="ECO:0000313" key="3">
    <source>
        <dbReference type="EMBL" id="KAJ1724069.1"/>
    </source>
</evidence>
<protein>
    <recommendedName>
        <fullName evidence="2">TTI1 C-terminal TPR domain-containing protein</fullName>
    </recommendedName>
</protein>
<reference evidence="3" key="1">
    <citation type="submission" date="2022-07" db="EMBL/GenBank/DDBJ databases">
        <title>Phylogenomic reconstructions and comparative analyses of Kickxellomycotina fungi.</title>
        <authorList>
            <person name="Reynolds N.K."/>
            <person name="Stajich J.E."/>
            <person name="Barry K."/>
            <person name="Grigoriev I.V."/>
            <person name="Crous P."/>
            <person name="Smith M.E."/>
        </authorList>
    </citation>
    <scope>NUCLEOTIDE SEQUENCE</scope>
    <source>
        <strain evidence="3">NBRC 32514</strain>
    </source>
</reference>
<dbReference type="AlphaFoldDB" id="A0A9W7Y4Z9"/>
<dbReference type="PANTHER" id="PTHR18460">
    <property type="entry name" value="TEL2 INTERACTING PROTEIN 1 TTI1 FAMILY MEMBER"/>
    <property type="match status" value="1"/>
</dbReference>
<proteinExistence type="predicted"/>
<keyword evidence="4" id="KW-1185">Reference proteome</keyword>
<evidence type="ECO:0000256" key="1">
    <source>
        <dbReference type="SAM" id="MobiDB-lite"/>
    </source>
</evidence>
<evidence type="ECO:0000259" key="2">
    <source>
        <dbReference type="Pfam" id="PF24181"/>
    </source>
</evidence>
<accession>A0A9W7Y4Z9</accession>
<sequence>MEIHHIAGIVAQCVQPGSAIRAQLGRHLDDLRRAAGAQRAAGADPGGAILGSVTLAFVQALTARPRLSDNEREKLLECVLAALTPADGQRLMHVHPAVVDHLSRQLVGIFALDTPGSGRALVAAPEATRLLALRCWRQMARVLGSVQIPNGGAAVSLTAYWAKRMPPDYLALAVCALLDNAEHADDMGLRREALDTLADVARPGGVFADAPRLLAVFPGVASALARVALAQPPNANAAPASASAAPPSAWRKPSAAARAQALDALRHVMATVFAAEDTGDKTPDDSGVDGWAGRMARAAQSIVQGETAEEEEEEQSGEPMTQLDRVLWRLAGLRHSEHASVVAAVRALFGCVALDCRGLQHTRAPAVAVEALLVVCMQNGTGSADREDEDAGWLGRLAQAAEQRPLVGTWLANAAASAQRQFERHVGGASDERRRDAVSLLAAALAATPDASAVFSAWWRARGLRALLHALHVELPGTALLLTAEPSASADAGCVLGGFRAPELRRVLDALLVQAAGAFGVQRVRAHVLDTLDGTPGDAEMRAAGLWVLAHDALAGGGAAAAALEYAGTCVAAPDPLVACVALRAVAGLAPECGAAAAYSLEPLLFPLLLASAAPPDSPASSVQRAHAGRALQALADACKADSVAAMLRANVDYIVDAGARRLRAADVGPEAFSVLRAAVRLMGGAFVVYAEDVVEDTLDVCERLAGLPVDEGDSVMVAALGFLEEVTGVVADVEAGKVRGHLQLAAPALAEKDDPVARVVAELREIDEHARMAELFDLPSDDDDDDEPIDPSTDVAMTDANHPSSPTADEPAGSPLAVKIALVVQNLLSSESSAQQLVALKIVQHCVRALKHTKDLLPLINHVWPTLVRRVSAHHHLGQDTFYVAAAACDVIDLVCSAGEAWMRRRVRDDLWMHFAGILAAPEDAGKLRPSERLLCARVLRAMATVAGCVPLEGKDAWTACCVPLRFVGVKETHDEAVALLRALVPVHGDSLWLVLASLGRTSLDPAAIPALPSVPSAQAVALLPPDICQTLGL</sequence>
<dbReference type="EMBL" id="JANBOJ010000043">
    <property type="protein sequence ID" value="KAJ1724069.1"/>
    <property type="molecule type" value="Genomic_DNA"/>
</dbReference>